<protein>
    <submittedName>
        <fullName evidence="1">Uncharacterized protein</fullName>
    </submittedName>
</protein>
<accession>A0A6A6I382</accession>
<name>A0A6A6I382_9PLEO</name>
<evidence type="ECO:0000313" key="2">
    <source>
        <dbReference type="Proteomes" id="UP000800094"/>
    </source>
</evidence>
<dbReference type="Proteomes" id="UP000800094">
    <property type="component" value="Unassembled WGS sequence"/>
</dbReference>
<reference evidence="1" key="1">
    <citation type="journal article" date="2020" name="Stud. Mycol.">
        <title>101 Dothideomycetes genomes: a test case for predicting lifestyles and emergence of pathogens.</title>
        <authorList>
            <person name="Haridas S."/>
            <person name="Albert R."/>
            <person name="Binder M."/>
            <person name="Bloem J."/>
            <person name="Labutti K."/>
            <person name="Salamov A."/>
            <person name="Andreopoulos B."/>
            <person name="Baker S."/>
            <person name="Barry K."/>
            <person name="Bills G."/>
            <person name="Bluhm B."/>
            <person name="Cannon C."/>
            <person name="Castanera R."/>
            <person name="Culley D."/>
            <person name="Daum C."/>
            <person name="Ezra D."/>
            <person name="Gonzalez J."/>
            <person name="Henrissat B."/>
            <person name="Kuo A."/>
            <person name="Liang C."/>
            <person name="Lipzen A."/>
            <person name="Lutzoni F."/>
            <person name="Magnuson J."/>
            <person name="Mondo S."/>
            <person name="Nolan M."/>
            <person name="Ohm R."/>
            <person name="Pangilinan J."/>
            <person name="Park H.-J."/>
            <person name="Ramirez L."/>
            <person name="Alfaro M."/>
            <person name="Sun H."/>
            <person name="Tritt A."/>
            <person name="Yoshinaga Y."/>
            <person name="Zwiers L.-H."/>
            <person name="Turgeon B."/>
            <person name="Goodwin S."/>
            <person name="Spatafora J."/>
            <person name="Crous P."/>
            <person name="Grigoriev I."/>
        </authorList>
    </citation>
    <scope>NUCLEOTIDE SEQUENCE</scope>
    <source>
        <strain evidence="1">CBS 122368</strain>
    </source>
</reference>
<gene>
    <name evidence="1" type="ORF">BU26DRAFT_569049</name>
</gene>
<organism evidence="1 2">
    <name type="scientific">Trematosphaeria pertusa</name>
    <dbReference type="NCBI Taxonomy" id="390896"/>
    <lineage>
        <taxon>Eukaryota</taxon>
        <taxon>Fungi</taxon>
        <taxon>Dikarya</taxon>
        <taxon>Ascomycota</taxon>
        <taxon>Pezizomycotina</taxon>
        <taxon>Dothideomycetes</taxon>
        <taxon>Pleosporomycetidae</taxon>
        <taxon>Pleosporales</taxon>
        <taxon>Massarineae</taxon>
        <taxon>Trematosphaeriaceae</taxon>
        <taxon>Trematosphaeria</taxon>
    </lineage>
</organism>
<dbReference type="RefSeq" id="XP_033679044.1">
    <property type="nucleotide sequence ID" value="XM_033833843.1"/>
</dbReference>
<proteinExistence type="predicted"/>
<dbReference type="AlphaFoldDB" id="A0A6A6I382"/>
<keyword evidence="2" id="KW-1185">Reference proteome</keyword>
<sequence>MVRYLENHNIDIHLGSERYAASPTALWMIRFLKSIDSIRLLLQHGGPVDHMDEDIRNVDKPRMTAILRATGGDRAPVRFETEENARKHLVSALADCQGGARSEGVE</sequence>
<dbReference type="OrthoDB" id="20872at2759"/>
<evidence type="ECO:0000313" key="1">
    <source>
        <dbReference type="EMBL" id="KAF2244040.1"/>
    </source>
</evidence>
<dbReference type="GeneID" id="54587173"/>
<dbReference type="EMBL" id="ML987203">
    <property type="protein sequence ID" value="KAF2244040.1"/>
    <property type="molecule type" value="Genomic_DNA"/>
</dbReference>